<proteinExistence type="predicted"/>
<evidence type="ECO:0000313" key="2">
    <source>
        <dbReference type="Proteomes" id="UP000035287"/>
    </source>
</evidence>
<accession>A0A0G3XGM3</accession>
<dbReference type="AlphaFoldDB" id="A0A0G3XGM3"/>
<gene>
    <name evidence="1" type="ORF">AB433_12960</name>
</gene>
<sequence>MRYALYLIFLTLSAPALANDGAALTDREQSATPTRITLVAGAEYASGEFAEEDYQTSAAVAGVSVSRGPVSLSASVPYLVTTAPKYLIVNQGGLLGTPLFASSDIEFRPVRRKGIGDVSVQAAYRLPVRGFDAAVAASAKIPTASEKRGLGTGAFDYGVAGQISKRFGSVIPFVGAGYTFVGKPDTFDVHDTLSGTAGASIGFSRTSAVSLSYAYEQSQSSQAGDRQSVGVDLGTQLAPNLRLGLNGRAGLSEDAPDAKLGLRIGLGF</sequence>
<name>A0A0G3XGM3_9SPHN</name>
<dbReference type="InterPro" id="IPR025737">
    <property type="entry name" value="FApF"/>
</dbReference>
<organism evidence="1 2">
    <name type="scientific">Croceicoccus naphthovorans</name>
    <dbReference type="NCBI Taxonomy" id="1348774"/>
    <lineage>
        <taxon>Bacteria</taxon>
        <taxon>Pseudomonadati</taxon>
        <taxon>Pseudomonadota</taxon>
        <taxon>Alphaproteobacteria</taxon>
        <taxon>Sphingomonadales</taxon>
        <taxon>Erythrobacteraceae</taxon>
        <taxon>Croceicoccus</taxon>
    </lineage>
</organism>
<dbReference type="STRING" id="1348774.AB433_12960"/>
<dbReference type="Pfam" id="PF13557">
    <property type="entry name" value="Phenol_MetA_deg"/>
    <property type="match status" value="1"/>
</dbReference>
<dbReference type="KEGG" id="cna:AB433_12960"/>
<dbReference type="PATRIC" id="fig|1348774.3.peg.2722"/>
<reference evidence="1 2" key="1">
    <citation type="submission" date="2015-06" db="EMBL/GenBank/DDBJ databases">
        <authorList>
            <person name="Zeng Y."/>
            <person name="Huang Y."/>
        </authorList>
    </citation>
    <scope>NUCLEOTIDE SEQUENCE [LARGE SCALE GENOMIC DNA]</scope>
    <source>
        <strain evidence="1 2">PQ-2</strain>
    </source>
</reference>
<protein>
    <submittedName>
        <fullName evidence="1">Uncharacterized protein</fullName>
    </submittedName>
</protein>
<keyword evidence="2" id="KW-1185">Reference proteome</keyword>
<dbReference type="OrthoDB" id="7469591at2"/>
<dbReference type="Proteomes" id="UP000035287">
    <property type="component" value="Chromosome"/>
</dbReference>
<dbReference type="RefSeq" id="WP_047821533.1">
    <property type="nucleotide sequence ID" value="NZ_CP011770.1"/>
</dbReference>
<evidence type="ECO:0000313" key="1">
    <source>
        <dbReference type="EMBL" id="AKM10670.1"/>
    </source>
</evidence>
<dbReference type="EMBL" id="CP011770">
    <property type="protein sequence ID" value="AKM10670.1"/>
    <property type="molecule type" value="Genomic_DNA"/>
</dbReference>